<feature type="transmembrane region" description="Helical" evidence="2">
    <location>
        <begin position="158"/>
        <end position="179"/>
    </location>
</feature>
<protein>
    <submittedName>
        <fullName evidence="3">Uncharacterized protein</fullName>
    </submittedName>
</protein>
<proteinExistence type="predicted"/>
<name>A0A6C0I533_9ZZZZ</name>
<reference evidence="3" key="1">
    <citation type="journal article" date="2020" name="Nature">
        <title>Giant virus diversity and host interactions through global metagenomics.</title>
        <authorList>
            <person name="Schulz F."/>
            <person name="Roux S."/>
            <person name="Paez-Espino D."/>
            <person name="Jungbluth S."/>
            <person name="Walsh D.A."/>
            <person name="Denef V.J."/>
            <person name="McMahon K.D."/>
            <person name="Konstantinidis K.T."/>
            <person name="Eloe-Fadrosh E.A."/>
            <person name="Kyrpides N.C."/>
            <person name="Woyke T."/>
        </authorList>
    </citation>
    <scope>NUCLEOTIDE SEQUENCE</scope>
    <source>
        <strain evidence="3">GVMAG-M-3300023184-191</strain>
    </source>
</reference>
<keyword evidence="2" id="KW-0812">Transmembrane</keyword>
<dbReference type="AlphaFoldDB" id="A0A6C0I533"/>
<keyword evidence="2" id="KW-0472">Membrane</keyword>
<evidence type="ECO:0000256" key="2">
    <source>
        <dbReference type="SAM" id="Phobius"/>
    </source>
</evidence>
<evidence type="ECO:0000256" key="1">
    <source>
        <dbReference type="SAM" id="Coils"/>
    </source>
</evidence>
<dbReference type="EMBL" id="MN740106">
    <property type="protein sequence ID" value="QHT87994.1"/>
    <property type="molecule type" value="Genomic_DNA"/>
</dbReference>
<keyword evidence="2" id="KW-1133">Transmembrane helix</keyword>
<sequence>MPSSSDRLSAAQKQLLKSVQHLQDAQVENLNEYANAQDDNERKRIMDKMKKNEVLRANLLGSASAASDVVTTAALSANDAEHNIQVLVTFAEQRLKEAEEQVDAAQRDYNGKKRMIDLNTYYGKRFMAQAGVMKIFIYMCIPVLILAVLANMGLLPNYIAGFIIIAIVVIGIIYIYAAVHDINRRDKMNFDEYEWEFDPSRVGPIVNPNYGSTTGSATGSGNIGCYNGNCCGSSTNWDSSALKCVPNPGPTTAPTGASSRANSVYSSQPHYLLGDLNAPN</sequence>
<feature type="transmembrane region" description="Helical" evidence="2">
    <location>
        <begin position="135"/>
        <end position="152"/>
    </location>
</feature>
<organism evidence="3">
    <name type="scientific">viral metagenome</name>
    <dbReference type="NCBI Taxonomy" id="1070528"/>
    <lineage>
        <taxon>unclassified sequences</taxon>
        <taxon>metagenomes</taxon>
        <taxon>organismal metagenomes</taxon>
    </lineage>
</organism>
<feature type="coiled-coil region" evidence="1">
    <location>
        <begin position="81"/>
        <end position="115"/>
    </location>
</feature>
<evidence type="ECO:0000313" key="3">
    <source>
        <dbReference type="EMBL" id="QHT87994.1"/>
    </source>
</evidence>
<keyword evidence="1" id="KW-0175">Coiled coil</keyword>
<accession>A0A6C0I533</accession>